<comment type="caution">
    <text evidence="2">The sequence shown here is derived from an EMBL/GenBank/DDBJ whole genome shotgun (WGS) entry which is preliminary data.</text>
</comment>
<evidence type="ECO:0000256" key="1">
    <source>
        <dbReference type="SAM" id="SignalP"/>
    </source>
</evidence>
<evidence type="ECO:0008006" key="4">
    <source>
        <dbReference type="Google" id="ProtNLM"/>
    </source>
</evidence>
<name>A0A7X1E4I6_9BACT</name>
<evidence type="ECO:0000313" key="2">
    <source>
        <dbReference type="EMBL" id="MBC2600652.1"/>
    </source>
</evidence>
<dbReference type="Proteomes" id="UP000525652">
    <property type="component" value="Unassembled WGS sequence"/>
</dbReference>
<organism evidence="2 3">
    <name type="scientific">Puniceicoccus vermicola</name>
    <dbReference type="NCBI Taxonomy" id="388746"/>
    <lineage>
        <taxon>Bacteria</taxon>
        <taxon>Pseudomonadati</taxon>
        <taxon>Verrucomicrobiota</taxon>
        <taxon>Opitutia</taxon>
        <taxon>Puniceicoccales</taxon>
        <taxon>Puniceicoccaceae</taxon>
        <taxon>Puniceicoccus</taxon>
    </lineage>
</organism>
<gene>
    <name evidence="2" type="ORF">H5P30_02535</name>
</gene>
<protein>
    <recommendedName>
        <fullName evidence="4">DUF3108 domain-containing protein</fullName>
    </recommendedName>
</protein>
<sequence>MIPRSSFWILPLFLLGICAFSLTSTAQEGSYEFEFRVFGLHPGNYKGIYYLNPDGDPEALQFDRRQRSVFYHFRADFPVQPLRFFRIIDDGGEGYFQTVAEITPNPSWSEVLLLFTDPPQSEMLKVYPAEDDEEEFPFGSLRVINLTSIPLGGSIDKQTENIAPGQWTDAFSIQRPGKVDVLFAAATSDSVHLVYRKSMPLWKDSRTLLILRPPARSGSIRIGATTLQDFESQN</sequence>
<reference evidence="2 3" key="1">
    <citation type="submission" date="2020-07" db="EMBL/GenBank/DDBJ databases">
        <authorList>
            <person name="Feng X."/>
        </authorList>
    </citation>
    <scope>NUCLEOTIDE SEQUENCE [LARGE SCALE GENOMIC DNA]</scope>
    <source>
        <strain evidence="2 3">JCM14086</strain>
    </source>
</reference>
<proteinExistence type="predicted"/>
<accession>A0A7X1E4I6</accession>
<evidence type="ECO:0000313" key="3">
    <source>
        <dbReference type="Proteomes" id="UP000525652"/>
    </source>
</evidence>
<dbReference type="RefSeq" id="WP_185691392.1">
    <property type="nucleotide sequence ID" value="NZ_JACHVA010000033.1"/>
</dbReference>
<feature type="signal peptide" evidence="1">
    <location>
        <begin position="1"/>
        <end position="26"/>
    </location>
</feature>
<keyword evidence="3" id="KW-1185">Reference proteome</keyword>
<keyword evidence="1" id="KW-0732">Signal</keyword>
<dbReference type="EMBL" id="JACHVA010000033">
    <property type="protein sequence ID" value="MBC2600652.1"/>
    <property type="molecule type" value="Genomic_DNA"/>
</dbReference>
<dbReference type="AlphaFoldDB" id="A0A7X1E4I6"/>
<feature type="chain" id="PRO_5030803511" description="DUF3108 domain-containing protein" evidence="1">
    <location>
        <begin position="27"/>
        <end position="234"/>
    </location>
</feature>